<protein>
    <recommendedName>
        <fullName evidence="6">LPS-assembly lipoprotein LptE</fullName>
    </recommendedName>
</protein>
<reference evidence="7 8" key="1">
    <citation type="submission" date="2017-05" db="EMBL/GenBank/DDBJ databases">
        <title>Complete and WGS of Bordetella genogroups.</title>
        <authorList>
            <person name="Spilker T."/>
            <person name="LiPuma J."/>
        </authorList>
    </citation>
    <scope>NUCLEOTIDE SEQUENCE [LARGE SCALE GENOMIC DNA]</scope>
    <source>
        <strain evidence="7 8">AU17610</strain>
    </source>
</reference>
<dbReference type="GO" id="GO:1990351">
    <property type="term" value="C:transporter complex"/>
    <property type="evidence" value="ECO:0007669"/>
    <property type="project" value="TreeGrafter"/>
</dbReference>
<keyword evidence="5" id="KW-0449">Lipoprotein</keyword>
<dbReference type="PANTHER" id="PTHR38098">
    <property type="entry name" value="LPS-ASSEMBLY LIPOPROTEIN LPTE"/>
    <property type="match status" value="1"/>
</dbReference>
<evidence type="ECO:0000313" key="7">
    <source>
        <dbReference type="EMBL" id="OZI36641.1"/>
    </source>
</evidence>
<evidence type="ECO:0000256" key="5">
    <source>
        <dbReference type="ARBA" id="ARBA00023288"/>
    </source>
</evidence>
<sequence>MNFAGLSALSPLSWLRRAAGLALLMLLTSCGFALKGETPLPFNTMYINIPDSTRFGADVRRQLKAASPDTRQVNDPADAEAILQQIELRRTQREVSLNAQGRVEEYELGLIFTFRLIDRQGNPLIADTTFAIYREMPYDDQIVQAKQIQKETLYRAMQQSLVTRLLRRLTAPDVHTAAQRALSEQGDPNAPVFDPNAVRRERVTPQPWNTPEMNRNLDPL</sequence>
<dbReference type="OrthoDB" id="5298094at2"/>
<dbReference type="GO" id="GO:0015920">
    <property type="term" value="P:lipopolysaccharide transport"/>
    <property type="evidence" value="ECO:0007669"/>
    <property type="project" value="TreeGrafter"/>
</dbReference>
<proteinExistence type="inferred from homology"/>
<dbReference type="Gene3D" id="3.30.160.150">
    <property type="entry name" value="Lipoprotein like domain"/>
    <property type="match status" value="1"/>
</dbReference>
<keyword evidence="3" id="KW-0564">Palmitate</keyword>
<dbReference type="PANTHER" id="PTHR38098:SF1">
    <property type="entry name" value="LPS-ASSEMBLY LIPOPROTEIN LPTE"/>
    <property type="match status" value="1"/>
</dbReference>
<gene>
    <name evidence="6" type="primary">lptE</name>
    <name evidence="7" type="ORF">CEG14_16870</name>
</gene>
<dbReference type="GO" id="GO:0009279">
    <property type="term" value="C:cell outer membrane"/>
    <property type="evidence" value="ECO:0007669"/>
    <property type="project" value="UniProtKB-UniRule"/>
</dbReference>
<evidence type="ECO:0000256" key="6">
    <source>
        <dbReference type="HAMAP-Rule" id="MF_01186"/>
    </source>
</evidence>
<dbReference type="EMBL" id="NEVL01000003">
    <property type="protein sequence ID" value="OZI36641.1"/>
    <property type="molecule type" value="Genomic_DNA"/>
</dbReference>
<evidence type="ECO:0000256" key="2">
    <source>
        <dbReference type="ARBA" id="ARBA00023136"/>
    </source>
</evidence>
<evidence type="ECO:0000256" key="1">
    <source>
        <dbReference type="ARBA" id="ARBA00022729"/>
    </source>
</evidence>
<organism evidence="7 8">
    <name type="scientific">Bordetella genomosp. 1</name>
    <dbReference type="NCBI Taxonomy" id="1395607"/>
    <lineage>
        <taxon>Bacteria</taxon>
        <taxon>Pseudomonadati</taxon>
        <taxon>Pseudomonadota</taxon>
        <taxon>Betaproteobacteria</taxon>
        <taxon>Burkholderiales</taxon>
        <taxon>Alcaligenaceae</taxon>
        <taxon>Bordetella</taxon>
    </lineage>
</organism>
<accession>A0A261SHX6</accession>
<dbReference type="GO" id="GO:0001530">
    <property type="term" value="F:lipopolysaccharide binding"/>
    <property type="evidence" value="ECO:0007669"/>
    <property type="project" value="TreeGrafter"/>
</dbReference>
<evidence type="ECO:0000256" key="4">
    <source>
        <dbReference type="ARBA" id="ARBA00023237"/>
    </source>
</evidence>
<name>A0A261SHX6_9BORD</name>
<dbReference type="Pfam" id="PF04390">
    <property type="entry name" value="LptE"/>
    <property type="match status" value="1"/>
</dbReference>
<keyword evidence="4 6" id="KW-0998">Cell outer membrane</keyword>
<comment type="subunit">
    <text evidence="6">Component of the lipopolysaccharide transport and assembly complex. Interacts with LptD.</text>
</comment>
<comment type="caution">
    <text evidence="7">The sequence shown here is derived from an EMBL/GenBank/DDBJ whole genome shotgun (WGS) entry which is preliminary data.</text>
</comment>
<keyword evidence="2 6" id="KW-0472">Membrane</keyword>
<dbReference type="InterPro" id="IPR007485">
    <property type="entry name" value="LPS_assembly_LptE"/>
</dbReference>
<comment type="similarity">
    <text evidence="6">Belongs to the LptE lipoprotein family.</text>
</comment>
<dbReference type="Proteomes" id="UP000217005">
    <property type="component" value="Unassembled WGS sequence"/>
</dbReference>
<evidence type="ECO:0000256" key="3">
    <source>
        <dbReference type="ARBA" id="ARBA00023139"/>
    </source>
</evidence>
<dbReference type="RefSeq" id="WP_094827445.1">
    <property type="nucleotide sequence ID" value="NZ_NEVL01000003.1"/>
</dbReference>
<dbReference type="HAMAP" id="MF_01186">
    <property type="entry name" value="LPS_assembly_LptE"/>
    <property type="match status" value="1"/>
</dbReference>
<dbReference type="GO" id="GO:0043165">
    <property type="term" value="P:Gram-negative-bacterium-type cell outer membrane assembly"/>
    <property type="evidence" value="ECO:0007669"/>
    <property type="project" value="UniProtKB-UniRule"/>
</dbReference>
<dbReference type="AlphaFoldDB" id="A0A261SHX6"/>
<evidence type="ECO:0000313" key="8">
    <source>
        <dbReference type="Proteomes" id="UP000217005"/>
    </source>
</evidence>
<keyword evidence="1" id="KW-0732">Signal</keyword>
<comment type="function">
    <text evidence="6">Together with LptD, is involved in the assembly of lipopolysaccharide (LPS) at the surface of the outer membrane. Required for the proper assembly of LptD. Binds LPS and may serve as the LPS recognition site at the outer membrane.</text>
</comment>